<gene>
    <name evidence="9" type="ORF">HMPREF3293_02996</name>
</gene>
<dbReference type="KEGG" id="cmiu:B1H56_08385"/>
<evidence type="ECO:0000256" key="8">
    <source>
        <dbReference type="SAM" id="Phobius"/>
    </source>
</evidence>
<feature type="transmembrane region" description="Helical" evidence="8">
    <location>
        <begin position="141"/>
        <end position="160"/>
    </location>
</feature>
<dbReference type="OrthoDB" id="2087390at2"/>
<proteinExistence type="inferred from homology"/>
<evidence type="ECO:0000256" key="7">
    <source>
        <dbReference type="ARBA" id="ARBA00023136"/>
    </source>
</evidence>
<feature type="transmembrane region" description="Helical" evidence="8">
    <location>
        <begin position="101"/>
        <end position="121"/>
    </location>
</feature>
<dbReference type="EMBL" id="LSZW01000065">
    <property type="protein sequence ID" value="KXK64341.1"/>
    <property type="molecule type" value="Genomic_DNA"/>
</dbReference>
<evidence type="ECO:0000256" key="2">
    <source>
        <dbReference type="ARBA" id="ARBA00007776"/>
    </source>
</evidence>
<evidence type="ECO:0000313" key="10">
    <source>
        <dbReference type="Proteomes" id="UP000070366"/>
    </source>
</evidence>
<evidence type="ECO:0000256" key="5">
    <source>
        <dbReference type="ARBA" id="ARBA00022960"/>
    </source>
</evidence>
<feature type="transmembrane region" description="Helical" evidence="8">
    <location>
        <begin position="66"/>
        <end position="89"/>
    </location>
</feature>
<comment type="caution">
    <text evidence="9">The sequence shown here is derived from an EMBL/GenBank/DDBJ whole genome shotgun (WGS) entry which is preliminary data.</text>
</comment>
<keyword evidence="6 8" id="KW-1133">Transmembrane helix</keyword>
<dbReference type="STRING" id="626937.HMPREF3293_02996"/>
<accession>A0A136Q0W8</accession>
<comment type="subcellular location">
    <subcellularLocation>
        <location evidence="1">Cell membrane</location>
        <topology evidence="1">Multi-pass membrane protein</topology>
    </subcellularLocation>
</comment>
<name>A0A136Q0W8_9FIRM</name>
<dbReference type="RefSeq" id="WP_066523152.1">
    <property type="nucleotide sequence ID" value="NZ_CABMOF010000013.1"/>
</dbReference>
<keyword evidence="4 8" id="KW-0812">Transmembrane</keyword>
<comment type="similarity">
    <text evidence="2">Belongs to the MreD family.</text>
</comment>
<evidence type="ECO:0000256" key="3">
    <source>
        <dbReference type="ARBA" id="ARBA00022475"/>
    </source>
</evidence>
<dbReference type="InterPro" id="IPR007227">
    <property type="entry name" value="Cell_shape_determining_MreD"/>
</dbReference>
<dbReference type="AlphaFoldDB" id="A0A136Q0W8"/>
<evidence type="ECO:0000256" key="4">
    <source>
        <dbReference type="ARBA" id="ARBA00022692"/>
    </source>
</evidence>
<organism evidence="9 10">
    <name type="scientific">Christensenella minuta</name>
    <dbReference type="NCBI Taxonomy" id="626937"/>
    <lineage>
        <taxon>Bacteria</taxon>
        <taxon>Bacillati</taxon>
        <taxon>Bacillota</taxon>
        <taxon>Clostridia</taxon>
        <taxon>Christensenellales</taxon>
        <taxon>Christensenellaceae</taxon>
        <taxon>Christensenella</taxon>
    </lineage>
</organism>
<evidence type="ECO:0000256" key="1">
    <source>
        <dbReference type="ARBA" id="ARBA00004651"/>
    </source>
</evidence>
<dbReference type="GO" id="GO:0008360">
    <property type="term" value="P:regulation of cell shape"/>
    <property type="evidence" value="ECO:0007669"/>
    <property type="project" value="UniProtKB-KW"/>
</dbReference>
<dbReference type="Proteomes" id="UP000070366">
    <property type="component" value="Unassembled WGS sequence"/>
</dbReference>
<reference evidence="9 10" key="1">
    <citation type="submission" date="2016-02" db="EMBL/GenBank/DDBJ databases">
        <authorList>
            <person name="Wen L."/>
            <person name="He K."/>
            <person name="Yang H."/>
        </authorList>
    </citation>
    <scope>NUCLEOTIDE SEQUENCE [LARGE SCALE GENOMIC DNA]</scope>
    <source>
        <strain evidence="9 10">DSM 22607</strain>
    </source>
</reference>
<sequence>MRYVVFILMGVIGTILSGTVFSASFDLAGLGIQIDLVLLLVLALVLVEKNLTPIIFAAAAGLLMDMMFSTTLGMYALSYTVAAAAASIVAHRMEKFNSLHIFLIGVGGYVVKELVMALIVFAQGARQFDLGAIFLRDMLPSAAFCGGLLLLAYLLVSLLYRKAWMRPRVSSHFMDEL</sequence>
<feature type="transmembrane region" description="Helical" evidence="8">
    <location>
        <begin position="6"/>
        <end position="25"/>
    </location>
</feature>
<evidence type="ECO:0000313" key="9">
    <source>
        <dbReference type="EMBL" id="KXK64341.1"/>
    </source>
</evidence>
<dbReference type="NCBIfam" id="TIGR03426">
    <property type="entry name" value="shape_MreD"/>
    <property type="match status" value="1"/>
</dbReference>
<keyword evidence="3" id="KW-1003">Cell membrane</keyword>
<evidence type="ECO:0000256" key="6">
    <source>
        <dbReference type="ARBA" id="ARBA00022989"/>
    </source>
</evidence>
<keyword evidence="5" id="KW-0133">Cell shape</keyword>
<dbReference type="GO" id="GO:0005886">
    <property type="term" value="C:plasma membrane"/>
    <property type="evidence" value="ECO:0007669"/>
    <property type="project" value="UniProtKB-SubCell"/>
</dbReference>
<protein>
    <submittedName>
        <fullName evidence="9">Rod shape-determining protein MreD</fullName>
    </submittedName>
</protein>
<keyword evidence="7 8" id="KW-0472">Membrane</keyword>
<keyword evidence="10" id="KW-1185">Reference proteome</keyword>